<dbReference type="SUPFAM" id="SSF53383">
    <property type="entry name" value="PLP-dependent transferases"/>
    <property type="match status" value="1"/>
</dbReference>
<comment type="pathway">
    <text evidence="6">Amino-acid biosynthesis; L-arginine biosynthesis.</text>
</comment>
<evidence type="ECO:0000256" key="3">
    <source>
        <dbReference type="ARBA" id="ARBA00022605"/>
    </source>
</evidence>
<comment type="pathway">
    <text evidence="6">Amino-acid biosynthesis; L-lysine biosynthesis via AAA pathway; L-lysine from L-alpha-aminoadipate (Thermus route): step 4/5.</text>
</comment>
<dbReference type="PIRSF" id="PIRSF000521">
    <property type="entry name" value="Transaminase_4ab_Lys_Orn"/>
    <property type="match status" value="1"/>
</dbReference>
<dbReference type="InterPro" id="IPR015422">
    <property type="entry name" value="PyrdxlP-dep_Trfase_small"/>
</dbReference>
<dbReference type="GO" id="GO:0008483">
    <property type="term" value="F:transaminase activity"/>
    <property type="evidence" value="ECO:0007669"/>
    <property type="project" value="UniProtKB-UniRule"/>
</dbReference>
<accession>A0A075G2T0</accession>
<evidence type="ECO:0000256" key="1">
    <source>
        <dbReference type="ARBA" id="ARBA00022490"/>
    </source>
</evidence>
<dbReference type="HAMAP" id="MF_02084">
    <property type="entry name" value="LysJ_aminotrans_3"/>
    <property type="match status" value="1"/>
</dbReference>
<dbReference type="GO" id="GO:0030170">
    <property type="term" value="F:pyridoxal phosphate binding"/>
    <property type="evidence" value="ECO:0007669"/>
    <property type="project" value="InterPro"/>
</dbReference>
<keyword evidence="2 6" id="KW-0032">Aminotransferase</keyword>
<dbReference type="InterPro" id="IPR049704">
    <property type="entry name" value="Aminotrans_3_PPA_site"/>
</dbReference>
<evidence type="ECO:0000256" key="2">
    <source>
        <dbReference type="ARBA" id="ARBA00022576"/>
    </source>
</evidence>
<keyword evidence="6" id="KW-0457">Lysine biosynthesis</keyword>
<dbReference type="CDD" id="cd00610">
    <property type="entry name" value="OAT_like"/>
    <property type="match status" value="1"/>
</dbReference>
<dbReference type="UniPathway" id="UPA00068"/>
<dbReference type="AlphaFoldDB" id="A0A075G2T0"/>
<feature type="binding site" evidence="6">
    <location>
        <begin position="212"/>
        <end position="215"/>
    </location>
    <ligand>
        <name>pyridoxal 5'-phosphate</name>
        <dbReference type="ChEBI" id="CHEBI:597326"/>
    </ligand>
</feature>
<feature type="modified residue" description="N6-(pyridoxal phosphate)lysine" evidence="6">
    <location>
        <position position="241"/>
    </location>
</feature>
<keyword evidence="5 6" id="KW-0663">Pyridoxal phosphate</keyword>
<dbReference type="PANTHER" id="PTHR11986">
    <property type="entry name" value="AMINOTRANSFERASE CLASS III"/>
    <property type="match status" value="1"/>
</dbReference>
<dbReference type="InterPro" id="IPR015421">
    <property type="entry name" value="PyrdxlP-dep_Trfase_major"/>
</dbReference>
<feature type="binding site" evidence="6">
    <location>
        <position position="270"/>
    </location>
    <ligand>
        <name>pyridoxal 5'-phosphate</name>
        <dbReference type="ChEBI" id="CHEBI:597326"/>
    </ligand>
</feature>
<dbReference type="EMBL" id="KF900534">
    <property type="protein sequence ID" value="AIE98365.1"/>
    <property type="molecule type" value="Genomic_DNA"/>
</dbReference>
<keyword evidence="1 6" id="KW-0963">Cytoplasm</keyword>
<comment type="similarity">
    <text evidence="6">Belongs to the class-III pyridoxal-phosphate-dependent aminotransferase family. LysJ subfamily.</text>
</comment>
<reference evidence="7" key="1">
    <citation type="journal article" date="2014" name="Genome Biol. Evol.">
        <title>Pangenome evidence for extensive interdomain horizontal transfer affecting lineage core and shell genes in uncultured planktonic thaumarchaeota and euryarchaeota.</title>
        <authorList>
            <person name="Deschamps P."/>
            <person name="Zivanovic Y."/>
            <person name="Moreira D."/>
            <person name="Rodriguez-Valera F."/>
            <person name="Lopez-Garcia P."/>
        </authorList>
    </citation>
    <scope>NUCLEOTIDE SEQUENCE</scope>
</reference>
<dbReference type="EC" id="2.6.1.124" evidence="6"/>
<evidence type="ECO:0000256" key="6">
    <source>
        <dbReference type="HAMAP-Rule" id="MF_02084"/>
    </source>
</evidence>
<organism evidence="7">
    <name type="scientific">uncultured marine thaumarchaeote KM3_05_G02</name>
    <dbReference type="NCBI Taxonomy" id="1455970"/>
    <lineage>
        <taxon>Archaea</taxon>
        <taxon>Nitrososphaerota</taxon>
        <taxon>environmental samples</taxon>
    </lineage>
</organism>
<dbReference type="InterPro" id="IPR037537">
    <property type="entry name" value="LysJ"/>
</dbReference>
<keyword evidence="4 6" id="KW-0808">Transferase</keyword>
<evidence type="ECO:0000313" key="7">
    <source>
        <dbReference type="EMBL" id="AIE98365.1"/>
    </source>
</evidence>
<proteinExistence type="inferred from homology"/>
<dbReference type="GO" id="GO:0042450">
    <property type="term" value="P:L-arginine biosynthetic process via ornithine"/>
    <property type="evidence" value="ECO:0007669"/>
    <property type="project" value="UniProtKB-UniRule"/>
</dbReference>
<dbReference type="InterPro" id="IPR005814">
    <property type="entry name" value="Aminotrans_3"/>
</dbReference>
<comment type="catalytic activity">
    <reaction evidence="6">
        <text>[amino-group carrier protein]-C-terminal-gamma-(L-lysyl)-L-glutamate + 2-oxoglutarate = [amino-group carrier protein]-C-terminal-N-(1-carboxy-5-oxopentan-1-yl)-L-glutamine + L-glutamate</text>
        <dbReference type="Rhea" id="RHEA:41952"/>
        <dbReference type="Rhea" id="RHEA-COMP:9714"/>
        <dbReference type="Rhea" id="RHEA-COMP:9715"/>
        <dbReference type="ChEBI" id="CHEBI:16810"/>
        <dbReference type="ChEBI" id="CHEBI:29985"/>
        <dbReference type="ChEBI" id="CHEBI:78501"/>
        <dbReference type="ChEBI" id="CHEBI:78526"/>
        <dbReference type="EC" id="2.6.1.118"/>
    </reaction>
</comment>
<protein>
    <recommendedName>
        <fullName evidence="6">Putative [LysW]-aminoadipate semialdehyde/glutamate semialdehyde transaminase</fullName>
        <ecNumber evidence="6">2.6.1.118</ecNumber>
        <ecNumber evidence="6">2.6.1.124</ecNumber>
    </recommendedName>
</protein>
<keyword evidence="3 6" id="KW-0028">Amino-acid biosynthesis</keyword>
<dbReference type="PANTHER" id="PTHR11986:SF79">
    <property type="entry name" value="ACETYLORNITHINE AMINOTRANSFERASE, MITOCHONDRIAL"/>
    <property type="match status" value="1"/>
</dbReference>
<comment type="function">
    <text evidence="6">Involved in both the arginine and lysine biosynthetic pathways.</text>
</comment>
<dbReference type="Gene3D" id="3.90.1150.10">
    <property type="entry name" value="Aspartate Aminotransferase, domain 1"/>
    <property type="match status" value="1"/>
</dbReference>
<gene>
    <name evidence="6 7" type="primary">lysJ</name>
</gene>
<dbReference type="Gene3D" id="3.40.640.10">
    <property type="entry name" value="Type I PLP-dependent aspartate aminotransferase-like (Major domain)"/>
    <property type="match status" value="1"/>
</dbReference>
<feature type="binding site" evidence="6">
    <location>
        <position position="269"/>
    </location>
    <ligand>
        <name>substrate</name>
    </ligand>
</feature>
<comment type="subunit">
    <text evidence="6">Homodimer.</text>
</comment>
<dbReference type="NCBIfam" id="TIGR00707">
    <property type="entry name" value="argD"/>
    <property type="match status" value="1"/>
</dbReference>
<dbReference type="Pfam" id="PF00202">
    <property type="entry name" value="Aminotran_3"/>
    <property type="match status" value="1"/>
</dbReference>
<dbReference type="PROSITE" id="PS00600">
    <property type="entry name" value="AA_TRANSFER_CLASS_3"/>
    <property type="match status" value="1"/>
</dbReference>
<dbReference type="UniPathway" id="UPA00033">
    <property type="reaction ID" value="UER00038"/>
</dbReference>
<dbReference type="InterPro" id="IPR050103">
    <property type="entry name" value="Class-III_PLP-dep_AT"/>
</dbReference>
<evidence type="ECO:0000256" key="5">
    <source>
        <dbReference type="ARBA" id="ARBA00022898"/>
    </source>
</evidence>
<keyword evidence="6" id="KW-0055">Arginine biosynthesis</keyword>
<sequence length="391" mass="43213">MSEDQYLGNLYQRFPVTIEKGLGSHVWDTDNNEYIDCMGGYGVALVGHRNERVVNAIKSQIDKVITVHSSYYNKTREEFLQALIAVAPPGLSQVHLNNSGSESIEAAIKFARKFTGKKRMVAMKGSYHGKSMGALSLTFNPKYRESFQPLVEKVSFSPYGDIDGLRTVVDKDTAFVILEPIQGESGIHVPPEGFLQDVRKLCDENDSLLVFDEIQSGLGRTGRMWASEHWKTIPDIMCLAKGIAGGVPMGVTLVRPDILSVMKKGEHSSTFGGNPLACAAGTATLHALTQDGLIDNAKNMGQKLLNGLEDLKSRHKIIREVRGKGLMIGAELKFEVKDILMEGIKKGLLLLYSGRNILRFLPPLVISEEDIVKTLQILDELLTNEENRRNA</sequence>
<dbReference type="FunFam" id="3.40.640.10:FF:000004">
    <property type="entry name" value="Acetylornithine aminotransferase"/>
    <property type="match status" value="1"/>
</dbReference>
<comment type="subcellular location">
    <subcellularLocation>
        <location evidence="6">Cytoplasm</location>
    </subcellularLocation>
</comment>
<name>A0A075G2T0_9ARCH</name>
<dbReference type="GO" id="GO:0019878">
    <property type="term" value="P:lysine biosynthetic process via aminoadipic acid"/>
    <property type="evidence" value="ECO:0007669"/>
    <property type="project" value="UniProtKB-UniRule"/>
</dbReference>
<dbReference type="InterPro" id="IPR015424">
    <property type="entry name" value="PyrdxlP-dep_Trfase"/>
</dbReference>
<comment type="cofactor">
    <cofactor evidence="6">
        <name>pyridoxal 5'-phosphate</name>
        <dbReference type="ChEBI" id="CHEBI:597326"/>
    </cofactor>
    <text evidence="6">Binds 1 pyridoxal phosphate per subunit.</text>
</comment>
<evidence type="ECO:0000256" key="4">
    <source>
        <dbReference type="ARBA" id="ARBA00022679"/>
    </source>
</evidence>
<dbReference type="InterPro" id="IPR004636">
    <property type="entry name" value="AcOrn/SuccOrn_fam"/>
</dbReference>
<dbReference type="GO" id="GO:0042802">
    <property type="term" value="F:identical protein binding"/>
    <property type="evidence" value="ECO:0007669"/>
    <property type="project" value="TreeGrafter"/>
</dbReference>
<comment type="catalytic activity">
    <reaction evidence="6">
        <text>[amino-group carrier protein]-C-terminal-gamma-(L-ornithyl)-L-glutamate + 2-oxoglutarate = [amino-group carrier protein]-C-terminal-gamma-(L-glutamyl-5-semialdehyde)-L-glutamate + L-glutamate</text>
        <dbReference type="Rhea" id="RHEA:52672"/>
        <dbReference type="Rhea" id="RHEA-COMP:13327"/>
        <dbReference type="Rhea" id="RHEA-COMP:13328"/>
        <dbReference type="ChEBI" id="CHEBI:16810"/>
        <dbReference type="ChEBI" id="CHEBI:29985"/>
        <dbReference type="ChEBI" id="CHEBI:136761"/>
        <dbReference type="ChEBI" id="CHEBI:136763"/>
        <dbReference type="EC" id="2.6.1.124"/>
    </reaction>
</comment>
<dbReference type="GO" id="GO:0005737">
    <property type="term" value="C:cytoplasm"/>
    <property type="evidence" value="ECO:0007669"/>
    <property type="project" value="UniProtKB-SubCell"/>
</dbReference>
<dbReference type="EC" id="2.6.1.118" evidence="6"/>
<comment type="caution">
    <text evidence="6">Lacks conserved residue(s) required for the propagation of feature annotation.</text>
</comment>